<reference evidence="3 4" key="2">
    <citation type="submission" date="2023-12" db="EMBL/GenBank/DDBJ databases">
        <title>Description of an unclassified Opitutus bacterium of Verrucomicrobiota.</title>
        <authorList>
            <person name="Zhang D.-F."/>
        </authorList>
    </citation>
    <scope>NUCLEOTIDE SEQUENCE [LARGE SCALE GENOMIC DNA]</scope>
    <source>
        <strain evidence="3 4">WL0086</strain>
    </source>
</reference>
<dbReference type="EMBL" id="CP139781">
    <property type="protein sequence ID" value="WRQ86355.1"/>
    <property type="molecule type" value="Genomic_DNA"/>
</dbReference>
<reference evidence="3 4" key="1">
    <citation type="submission" date="2021-08" db="EMBL/GenBank/DDBJ databases">
        <authorList>
            <person name="Zhang D."/>
            <person name="Zhang A."/>
            <person name="Wang L."/>
        </authorList>
    </citation>
    <scope>NUCLEOTIDE SEQUENCE [LARGE SCALE GENOMIC DNA]</scope>
    <source>
        <strain evidence="3 4">WL0086</strain>
    </source>
</reference>
<sequence length="402" mass="43266">MPLYSKRLKSVVLPLLVGTLALSSARGQSTHWAGQLNLKVTARYESAEQTGLKTANALTAGTDLGYTVSYGDTFKASAQLENTTALDADSYNQAGLNPGGAGKTVIADPEITELNQLWISAKFDAATAKLGRQVIIHDNARFIGNVGWRQNMQSFDAARLSIAAPDSGLTFDYAYLTKILRIFGRDHAQGEWDSDSHLFNASWKARPDLTVTAYAYFLEFDNAAANSTATTGIALTGKRPLYDDFNLVYRAEFATQTDSGNTPTNFDADYWCFEAGLATAQFSITLGYEDLGADHGIGFKTPLATAHAFNGWADRFLSTPATGLADAYLKATAKLPAKLSATAVYHDFSASDGGADFGSEIDLTLARPLTPRVSALAKLADFHGAGPQPDVTKFWLQAVFTY</sequence>
<dbReference type="InterPro" id="IPR025388">
    <property type="entry name" value="Alginate_export_dom"/>
</dbReference>
<keyword evidence="4" id="KW-1185">Reference proteome</keyword>
<dbReference type="Proteomes" id="UP000738431">
    <property type="component" value="Chromosome"/>
</dbReference>
<evidence type="ECO:0000256" key="1">
    <source>
        <dbReference type="SAM" id="SignalP"/>
    </source>
</evidence>
<feature type="signal peptide" evidence="1">
    <location>
        <begin position="1"/>
        <end position="25"/>
    </location>
</feature>
<dbReference type="SUPFAM" id="SSF56935">
    <property type="entry name" value="Porins"/>
    <property type="match status" value="1"/>
</dbReference>
<gene>
    <name evidence="3" type="ORF">K1X11_016185</name>
</gene>
<evidence type="ECO:0000313" key="4">
    <source>
        <dbReference type="Proteomes" id="UP000738431"/>
    </source>
</evidence>
<evidence type="ECO:0000259" key="2">
    <source>
        <dbReference type="Pfam" id="PF13372"/>
    </source>
</evidence>
<protein>
    <submittedName>
        <fullName evidence="3">Alginate export family protein</fullName>
    </submittedName>
</protein>
<name>A0ABZ1C7T3_9BACT</name>
<dbReference type="InterPro" id="IPR023614">
    <property type="entry name" value="Porin_dom_sf"/>
</dbReference>
<evidence type="ECO:0000313" key="3">
    <source>
        <dbReference type="EMBL" id="WRQ86355.1"/>
    </source>
</evidence>
<dbReference type="Gene3D" id="2.40.160.10">
    <property type="entry name" value="Porin"/>
    <property type="match status" value="1"/>
</dbReference>
<feature type="domain" description="Alginate export" evidence="2">
    <location>
        <begin position="35"/>
        <end position="257"/>
    </location>
</feature>
<dbReference type="Pfam" id="PF13372">
    <property type="entry name" value="Alginate_exp"/>
    <property type="match status" value="1"/>
</dbReference>
<keyword evidence="1" id="KW-0732">Signal</keyword>
<proteinExistence type="predicted"/>
<accession>A0ABZ1C7T3</accession>
<dbReference type="RefSeq" id="WP_221031281.1">
    <property type="nucleotide sequence ID" value="NZ_CP139781.1"/>
</dbReference>
<organism evidence="3 4">
    <name type="scientific">Actomonas aquatica</name>
    <dbReference type="NCBI Taxonomy" id="2866162"/>
    <lineage>
        <taxon>Bacteria</taxon>
        <taxon>Pseudomonadati</taxon>
        <taxon>Verrucomicrobiota</taxon>
        <taxon>Opitutia</taxon>
        <taxon>Opitutales</taxon>
        <taxon>Opitutaceae</taxon>
        <taxon>Actomonas</taxon>
    </lineage>
</organism>
<feature type="chain" id="PRO_5045230638" evidence="1">
    <location>
        <begin position="26"/>
        <end position="402"/>
    </location>
</feature>